<dbReference type="EMBL" id="PNRE01000047">
    <property type="protein sequence ID" value="PMR69459.1"/>
    <property type="molecule type" value="Genomic_DNA"/>
</dbReference>
<proteinExistence type="predicted"/>
<comment type="caution">
    <text evidence="1">The sequence shown here is derived from an EMBL/GenBank/DDBJ whole genome shotgun (WGS) entry which is preliminary data.</text>
</comment>
<dbReference type="Proteomes" id="UP000235346">
    <property type="component" value="Unassembled WGS sequence"/>
</dbReference>
<dbReference type="OrthoDB" id="6164476at2"/>
<protein>
    <submittedName>
        <fullName evidence="1">Uncharacterized protein</fullName>
    </submittedName>
</protein>
<keyword evidence="2" id="KW-1185">Reference proteome</keyword>
<gene>
    <name evidence="1" type="ORF">C1H66_10740</name>
</gene>
<dbReference type="RefSeq" id="WP_102627876.1">
    <property type="nucleotide sequence ID" value="NZ_PDOH01000028.1"/>
</dbReference>
<evidence type="ECO:0000313" key="2">
    <source>
        <dbReference type="Proteomes" id="UP000235346"/>
    </source>
</evidence>
<sequence length="138" mass="14372">MKATSLNLLGYRYRFYPAFLAAVLLSMVGMSSVGVADSGTAPSSGFAAMESLDLQEMEAARGREGAIIHFNTVKSVQNMSATVTDSSFNVVNGNMVSGNINFDSNALGRYSGTGIFSAVTGHGNSINNAVGISVFISN</sequence>
<evidence type="ECO:0000313" key="1">
    <source>
        <dbReference type="EMBL" id="PMR69459.1"/>
    </source>
</evidence>
<accession>A0A2N7TMP5</accession>
<name>A0A2N7TMP5_9GAMM</name>
<dbReference type="AlphaFoldDB" id="A0A2N7TMP5"/>
<organism evidence="1 2">
    <name type="scientific">Halomonas heilongjiangensis</name>
    <dbReference type="NCBI Taxonomy" id="1387883"/>
    <lineage>
        <taxon>Bacteria</taxon>
        <taxon>Pseudomonadati</taxon>
        <taxon>Pseudomonadota</taxon>
        <taxon>Gammaproteobacteria</taxon>
        <taxon>Oceanospirillales</taxon>
        <taxon>Halomonadaceae</taxon>
        <taxon>Halomonas</taxon>
    </lineage>
</organism>
<reference evidence="1 2" key="1">
    <citation type="submission" date="2018-01" db="EMBL/GenBank/DDBJ databases">
        <title>Halomonas endophytica sp. nov., isolated from storage liquid in the stems of Populus euphratica.</title>
        <authorList>
            <person name="Chen C."/>
        </authorList>
    </citation>
    <scope>NUCLEOTIDE SEQUENCE [LARGE SCALE GENOMIC DNA]</scope>
    <source>
        <strain evidence="1 2">DSM 26881</strain>
    </source>
</reference>